<proteinExistence type="predicted"/>
<sequence>MANNQVWDLVELPKGAKFIGYNIERYKARLVVKGFTQQEGIDYHDTLSLVSKNDSFRIIMTLVAHLDMELHQIDVKTTFLNGDFEEEVYMKQPEGFITNGNDHIVCKLKKSIYGLKQASHQWYLKFHDVIFSFSFMENVIDQCIYHKVNKSKIIFLALYMDDILLASNDLGLLHEVKQFLSQQFDMKDMGEAFYVIGIKIKRDGSQRILGLSQETYIDKVLERFRMKDCLSGVVYRHVTTLGYQARERRLATVCALTDIMVSHMGLLMGLTTARPFSCFEAWPKNVNKKSLPLGIANGVRSSCTLIRRGLENGK</sequence>
<dbReference type="InterPro" id="IPR013103">
    <property type="entry name" value="RVT_2"/>
</dbReference>
<dbReference type="InterPro" id="IPR043502">
    <property type="entry name" value="DNA/RNA_pol_sf"/>
</dbReference>
<accession>A5ANC4</accession>
<dbReference type="SUPFAM" id="SSF56672">
    <property type="entry name" value="DNA/RNA polymerases"/>
    <property type="match status" value="1"/>
</dbReference>
<evidence type="ECO:0000259" key="1">
    <source>
        <dbReference type="Pfam" id="PF07727"/>
    </source>
</evidence>
<gene>
    <name evidence="2" type="ORF">VITISV_030312</name>
</gene>
<dbReference type="AlphaFoldDB" id="A5ANC4"/>
<organism evidence="2">
    <name type="scientific">Vitis vinifera</name>
    <name type="common">Grape</name>
    <dbReference type="NCBI Taxonomy" id="29760"/>
    <lineage>
        <taxon>Eukaryota</taxon>
        <taxon>Viridiplantae</taxon>
        <taxon>Streptophyta</taxon>
        <taxon>Embryophyta</taxon>
        <taxon>Tracheophyta</taxon>
        <taxon>Spermatophyta</taxon>
        <taxon>Magnoliopsida</taxon>
        <taxon>eudicotyledons</taxon>
        <taxon>Gunneridae</taxon>
        <taxon>Pentapetalae</taxon>
        <taxon>rosids</taxon>
        <taxon>Vitales</taxon>
        <taxon>Vitaceae</taxon>
        <taxon>Viteae</taxon>
        <taxon>Vitis</taxon>
    </lineage>
</organism>
<dbReference type="EMBL" id="AM430691">
    <property type="protein sequence ID" value="CAN66931.1"/>
    <property type="molecule type" value="Genomic_DNA"/>
</dbReference>
<protein>
    <recommendedName>
        <fullName evidence="1">Reverse transcriptase Ty1/copia-type domain-containing protein</fullName>
    </recommendedName>
</protein>
<name>A5ANC4_VITVI</name>
<dbReference type="PANTHER" id="PTHR43383:SF2">
    <property type="entry name" value="AMIDOHYDROLASE 2 FAMILY PROTEIN"/>
    <property type="match status" value="1"/>
</dbReference>
<dbReference type="Pfam" id="PF07727">
    <property type="entry name" value="RVT_2"/>
    <property type="match status" value="1"/>
</dbReference>
<reference evidence="2" key="1">
    <citation type="journal article" date="2007" name="PLoS ONE">
        <title>The first genome sequence of an elite grapevine cultivar (Pinot noir Vitis vinifera L.): coping with a highly heterozygous genome.</title>
        <authorList>
            <person name="Velasco R."/>
            <person name="Zharkikh A."/>
            <person name="Troggio M."/>
            <person name="Cartwright D.A."/>
            <person name="Cestaro A."/>
            <person name="Pruss D."/>
            <person name="Pindo M."/>
            <person name="FitzGerald L.M."/>
            <person name="Vezzulli S."/>
            <person name="Reid J."/>
            <person name="Malacarne G."/>
            <person name="Iliev D."/>
            <person name="Coppola G."/>
            <person name="Wardell B."/>
            <person name="Micheletti D."/>
            <person name="Macalma T."/>
            <person name="Facci M."/>
            <person name="Mitchell J.T."/>
            <person name="Perazzolli M."/>
            <person name="Eldredge G."/>
            <person name="Gatto P."/>
            <person name="Oyzerski R."/>
            <person name="Moretto M."/>
            <person name="Gutin N."/>
            <person name="Stefanini M."/>
            <person name="Chen Y."/>
            <person name="Segala C."/>
            <person name="Davenport C."/>
            <person name="Dematte L."/>
            <person name="Mraz A."/>
            <person name="Battilana J."/>
            <person name="Stormo K."/>
            <person name="Costa F."/>
            <person name="Tao Q."/>
            <person name="Si-Ammour A."/>
            <person name="Harkins T."/>
            <person name="Lackey A."/>
            <person name="Perbost C."/>
            <person name="Taillon B."/>
            <person name="Stella A."/>
            <person name="Solovyev V."/>
            <person name="Fawcett J.A."/>
            <person name="Sterck L."/>
            <person name="Vandepoele K."/>
            <person name="Grando S.M."/>
            <person name="Toppo S."/>
            <person name="Moser C."/>
            <person name="Lanchbury J."/>
            <person name="Bogden R."/>
            <person name="Skolnick M."/>
            <person name="Sgaramella V."/>
            <person name="Bhatnagar S.K."/>
            <person name="Fontana P."/>
            <person name="Gutin A."/>
            <person name="Van de Peer Y."/>
            <person name="Salamini F."/>
            <person name="Viola R."/>
        </authorList>
    </citation>
    <scope>NUCLEOTIDE SEQUENCE</scope>
</reference>
<evidence type="ECO:0000313" key="2">
    <source>
        <dbReference type="EMBL" id="CAN66931.1"/>
    </source>
</evidence>
<dbReference type="PANTHER" id="PTHR43383">
    <property type="entry name" value="NODULIN 6"/>
    <property type="match status" value="1"/>
</dbReference>
<feature type="domain" description="Reverse transcriptase Ty1/copia-type" evidence="1">
    <location>
        <begin position="4"/>
        <end position="230"/>
    </location>
</feature>